<dbReference type="InterPro" id="IPR003385">
    <property type="entry name" value="Glyco_hydro_77"/>
</dbReference>
<evidence type="ECO:0000256" key="7">
    <source>
        <dbReference type="ARBA" id="ARBA00031423"/>
    </source>
</evidence>
<dbReference type="EMBL" id="JBHTBL010000005">
    <property type="protein sequence ID" value="MFC7324503.1"/>
    <property type="molecule type" value="Genomic_DNA"/>
</dbReference>
<dbReference type="InterPro" id="IPR017853">
    <property type="entry name" value="GH"/>
</dbReference>
<protein>
    <recommendedName>
        <fullName evidence="3">4-alpha-glucanotransferase</fullName>
        <ecNumber evidence="3">2.4.1.25</ecNumber>
    </recommendedName>
    <alternativeName>
        <fullName evidence="7">Amylomaltase</fullName>
    </alternativeName>
    <alternativeName>
        <fullName evidence="8">Disproportionating enzyme</fullName>
    </alternativeName>
</protein>
<dbReference type="Gene3D" id="3.20.20.80">
    <property type="entry name" value="Glycosidases"/>
    <property type="match status" value="1"/>
</dbReference>
<dbReference type="GO" id="GO:0004134">
    <property type="term" value="F:4-alpha-glucanotransferase activity"/>
    <property type="evidence" value="ECO:0007669"/>
    <property type="project" value="UniProtKB-EC"/>
</dbReference>
<dbReference type="Pfam" id="PF02446">
    <property type="entry name" value="Glyco_hydro_77"/>
    <property type="match status" value="1"/>
</dbReference>
<dbReference type="PANTHER" id="PTHR32438:SF5">
    <property type="entry name" value="4-ALPHA-GLUCANOTRANSFERASE DPE1, CHLOROPLASTIC_AMYLOPLASTIC"/>
    <property type="match status" value="1"/>
</dbReference>
<evidence type="ECO:0000256" key="2">
    <source>
        <dbReference type="ARBA" id="ARBA00005684"/>
    </source>
</evidence>
<dbReference type="RefSeq" id="WP_256409590.1">
    <property type="nucleotide sequence ID" value="NZ_JANHDN010000005.1"/>
</dbReference>
<keyword evidence="10" id="KW-1185">Reference proteome</keyword>
<accession>A0ABD6AJN8</accession>
<evidence type="ECO:0000256" key="1">
    <source>
        <dbReference type="ARBA" id="ARBA00000439"/>
    </source>
</evidence>
<comment type="caution">
    <text evidence="9">The sequence shown here is derived from an EMBL/GenBank/DDBJ whole genome shotgun (WGS) entry which is preliminary data.</text>
</comment>
<reference evidence="9 10" key="1">
    <citation type="journal article" date="2019" name="Int. J. Syst. Evol. Microbiol.">
        <title>The Global Catalogue of Microorganisms (GCM) 10K type strain sequencing project: providing services to taxonomists for standard genome sequencing and annotation.</title>
        <authorList>
            <consortium name="The Broad Institute Genomics Platform"/>
            <consortium name="The Broad Institute Genome Sequencing Center for Infectious Disease"/>
            <person name="Wu L."/>
            <person name="Ma J."/>
        </authorList>
    </citation>
    <scope>NUCLEOTIDE SEQUENCE [LARGE SCALE GENOMIC DNA]</scope>
    <source>
        <strain evidence="9 10">CGMCC 1.12554</strain>
    </source>
</reference>
<evidence type="ECO:0000256" key="3">
    <source>
        <dbReference type="ARBA" id="ARBA00012560"/>
    </source>
</evidence>
<evidence type="ECO:0000313" key="10">
    <source>
        <dbReference type="Proteomes" id="UP001596545"/>
    </source>
</evidence>
<sequence>MRFDRSAGVFCHVTSLPGRHGIGDLGDGAEAFLSFLGDADVDLWQICPVGPTTSAAGESPYQSPSAFAGNPLLIDLDGLVADGWLDESDLEPVPDFPDDRVDYPAVREYKLPLLRTAFERFDETVEDGGDAGAEAAAELDAFREREPWLADYALFRALSEARPEGTWVEWPDPLRTRDPEALAEARDERATEVRFREFVQWTFDRQWRELRAVAADEGVSIVGDVPIYVALDSADVWANPGAFRLDEANRPTAVAGVPPNPGDDGQRWGNPVYDWERLAERGYDWWLARFRRLFDLADVARLDHFLGFVKYWAIPADRDDPAAGEWREGPGRDLFEAVERELGRAPFIAEDLGFEEPRMNELMAEFGFPGMRVPQYADWCEEGNPYQPMHYPEGVVGYTSTHDTDTWVGYYEDLPERQRDCFRYNVGADGDRAVEWEIVDEVWASEAVIAMTTMQDLLGLGSEARFNEPGTVDGNWEWRVTRDDLDDEIADRLWELAGRHIR</sequence>
<evidence type="ECO:0000313" key="9">
    <source>
        <dbReference type="EMBL" id="MFC7324503.1"/>
    </source>
</evidence>
<organism evidence="9 10">
    <name type="scientific">Halorubrum rutilum</name>
    <dbReference type="NCBI Taxonomy" id="1364933"/>
    <lineage>
        <taxon>Archaea</taxon>
        <taxon>Methanobacteriati</taxon>
        <taxon>Methanobacteriota</taxon>
        <taxon>Stenosarchaea group</taxon>
        <taxon>Halobacteria</taxon>
        <taxon>Halobacteriales</taxon>
        <taxon>Haloferacaceae</taxon>
        <taxon>Halorubrum</taxon>
    </lineage>
</organism>
<dbReference type="PANTHER" id="PTHR32438">
    <property type="entry name" value="4-ALPHA-GLUCANOTRANSFERASE DPE1, CHLOROPLASTIC/AMYLOPLASTIC"/>
    <property type="match status" value="1"/>
</dbReference>
<evidence type="ECO:0000256" key="4">
    <source>
        <dbReference type="ARBA" id="ARBA00022676"/>
    </source>
</evidence>
<evidence type="ECO:0000256" key="5">
    <source>
        <dbReference type="ARBA" id="ARBA00022679"/>
    </source>
</evidence>
<comment type="similarity">
    <text evidence="2">Belongs to the disproportionating enzyme family.</text>
</comment>
<keyword evidence="6" id="KW-0119">Carbohydrate metabolism</keyword>
<evidence type="ECO:0000256" key="6">
    <source>
        <dbReference type="ARBA" id="ARBA00023277"/>
    </source>
</evidence>
<dbReference type="AlphaFoldDB" id="A0ABD6AJN8"/>
<dbReference type="NCBIfam" id="TIGR00217">
    <property type="entry name" value="malQ"/>
    <property type="match status" value="1"/>
</dbReference>
<gene>
    <name evidence="9" type="primary">malQ</name>
    <name evidence="9" type="ORF">ACFQMF_07915</name>
</gene>
<dbReference type="EC" id="2.4.1.25" evidence="3"/>
<evidence type="ECO:0000256" key="8">
    <source>
        <dbReference type="ARBA" id="ARBA00031501"/>
    </source>
</evidence>
<comment type="catalytic activity">
    <reaction evidence="1">
        <text>Transfers a segment of a (1-&gt;4)-alpha-D-glucan to a new position in an acceptor, which may be glucose or a (1-&gt;4)-alpha-D-glucan.</text>
        <dbReference type="EC" id="2.4.1.25"/>
    </reaction>
</comment>
<keyword evidence="5 9" id="KW-0808">Transferase</keyword>
<dbReference type="NCBIfam" id="NF011080">
    <property type="entry name" value="PRK14508.1-3"/>
    <property type="match status" value="1"/>
</dbReference>
<keyword evidence="4 9" id="KW-0328">Glycosyltransferase</keyword>
<proteinExistence type="inferred from homology"/>
<name>A0ABD6AJN8_9EURY</name>
<dbReference type="Proteomes" id="UP001596545">
    <property type="component" value="Unassembled WGS sequence"/>
</dbReference>
<dbReference type="SUPFAM" id="SSF51445">
    <property type="entry name" value="(Trans)glycosidases"/>
    <property type="match status" value="1"/>
</dbReference>